<dbReference type="GO" id="GO:0140359">
    <property type="term" value="F:ABC-type transporter activity"/>
    <property type="evidence" value="ECO:0007669"/>
    <property type="project" value="InterPro"/>
</dbReference>
<feature type="transmembrane region" description="Helical" evidence="9">
    <location>
        <begin position="109"/>
        <end position="135"/>
    </location>
</feature>
<evidence type="ECO:0000256" key="7">
    <source>
        <dbReference type="ARBA" id="ARBA00022989"/>
    </source>
</evidence>
<evidence type="ECO:0000313" key="11">
    <source>
        <dbReference type="EMBL" id="RCJ32571.1"/>
    </source>
</evidence>
<evidence type="ECO:0000256" key="4">
    <source>
        <dbReference type="ARBA" id="ARBA00022475"/>
    </source>
</evidence>
<keyword evidence="6 9" id="KW-0812">Transmembrane</keyword>
<sequence>MKNYLFFYNLYKYRRYIFYNAWYELRYRYAGTGIGILWNIINPLCEILIYTVVFSLLLSRGARGSSYALYLMAGLLPWRTFAETIASGSNAFVQNSIYLRRLAIPSEVFVAKVTLTSLFLLLIYLALVLPIGILLGGHLGFGILLLPVLGVILEGLGFGMGLILANLQTLFPDVKQILQFLIPLWSWMIPIFYPESIIPKNILPWLYLNPPYAYIQSVRNIILENQMPGFHVWLIMLGWLALFVWLGNVVNQKLQDEIRDVI</sequence>
<feature type="transmembrane region" description="Helical" evidence="9">
    <location>
        <begin position="177"/>
        <end position="193"/>
    </location>
</feature>
<dbReference type="EMBL" id="LXQE01000165">
    <property type="protein sequence ID" value="RCJ32571.1"/>
    <property type="molecule type" value="Genomic_DNA"/>
</dbReference>
<keyword evidence="7 9" id="KW-1133">Transmembrane helix</keyword>
<keyword evidence="5" id="KW-0997">Cell inner membrane</keyword>
<evidence type="ECO:0000256" key="8">
    <source>
        <dbReference type="ARBA" id="ARBA00023136"/>
    </source>
</evidence>
<name>A0A367R9J6_NOSPU</name>
<reference evidence="11 12" key="1">
    <citation type="submission" date="2016-04" db="EMBL/GenBank/DDBJ databases">
        <authorList>
            <person name="Evans L.H."/>
            <person name="Alamgir A."/>
            <person name="Owens N."/>
            <person name="Weber N.D."/>
            <person name="Virtaneva K."/>
            <person name="Barbian K."/>
            <person name="Babar A."/>
            <person name="Rosenke K."/>
        </authorList>
    </citation>
    <scope>NUCLEOTIDE SEQUENCE [LARGE SCALE GENOMIC DNA]</scope>
    <source>
        <strain evidence="11">NIES-2108</strain>
    </source>
</reference>
<evidence type="ECO:0000256" key="6">
    <source>
        <dbReference type="ARBA" id="ARBA00022692"/>
    </source>
</evidence>
<dbReference type="AlphaFoldDB" id="A0A367R9J6"/>
<keyword evidence="3 9" id="KW-0813">Transport</keyword>
<feature type="domain" description="ABC transmembrane type-2" evidence="10">
    <location>
        <begin position="34"/>
        <end position="254"/>
    </location>
</feature>
<dbReference type="PROSITE" id="PS51012">
    <property type="entry name" value="ABC_TM2"/>
    <property type="match status" value="1"/>
</dbReference>
<dbReference type="Proteomes" id="UP000252085">
    <property type="component" value="Unassembled WGS sequence"/>
</dbReference>
<accession>A0A367R9J6</accession>
<dbReference type="GO" id="GO:0015920">
    <property type="term" value="P:lipopolysaccharide transport"/>
    <property type="evidence" value="ECO:0007669"/>
    <property type="project" value="TreeGrafter"/>
</dbReference>
<evidence type="ECO:0000256" key="9">
    <source>
        <dbReference type="RuleBase" id="RU361157"/>
    </source>
</evidence>
<dbReference type="PANTHER" id="PTHR30413:SF8">
    <property type="entry name" value="TRANSPORT PERMEASE PROTEIN"/>
    <property type="match status" value="1"/>
</dbReference>
<dbReference type="InterPro" id="IPR047817">
    <property type="entry name" value="ABC2_TM_bact-type"/>
</dbReference>
<dbReference type="Pfam" id="PF01061">
    <property type="entry name" value="ABC2_membrane"/>
    <property type="match status" value="1"/>
</dbReference>
<evidence type="ECO:0000256" key="2">
    <source>
        <dbReference type="ARBA" id="ARBA00007783"/>
    </source>
</evidence>
<dbReference type="GO" id="GO:0005886">
    <property type="term" value="C:plasma membrane"/>
    <property type="evidence" value="ECO:0007669"/>
    <property type="project" value="UniProtKB-SubCell"/>
</dbReference>
<feature type="transmembrane region" description="Helical" evidence="9">
    <location>
        <begin position="36"/>
        <end position="58"/>
    </location>
</feature>
<keyword evidence="8 9" id="KW-0472">Membrane</keyword>
<comment type="subcellular location">
    <subcellularLocation>
        <location evidence="1">Cell inner membrane</location>
        <topology evidence="1">Multi-pass membrane protein</topology>
    </subcellularLocation>
    <subcellularLocation>
        <location evidence="9">Cell membrane</location>
        <topology evidence="9">Multi-pass membrane protein</topology>
    </subcellularLocation>
</comment>
<dbReference type="PANTHER" id="PTHR30413">
    <property type="entry name" value="INNER MEMBRANE TRANSPORT PERMEASE"/>
    <property type="match status" value="1"/>
</dbReference>
<evidence type="ECO:0000256" key="5">
    <source>
        <dbReference type="ARBA" id="ARBA00022519"/>
    </source>
</evidence>
<evidence type="ECO:0000256" key="1">
    <source>
        <dbReference type="ARBA" id="ARBA00004429"/>
    </source>
</evidence>
<evidence type="ECO:0000313" key="12">
    <source>
        <dbReference type="Proteomes" id="UP000252085"/>
    </source>
</evidence>
<organism evidence="11 12">
    <name type="scientific">Nostoc punctiforme NIES-2108</name>
    <dbReference type="NCBI Taxonomy" id="1356359"/>
    <lineage>
        <taxon>Bacteria</taxon>
        <taxon>Bacillati</taxon>
        <taxon>Cyanobacteriota</taxon>
        <taxon>Cyanophyceae</taxon>
        <taxon>Nostocales</taxon>
        <taxon>Nostocaceae</taxon>
        <taxon>Nostoc</taxon>
    </lineage>
</organism>
<feature type="transmembrane region" description="Helical" evidence="9">
    <location>
        <begin position="230"/>
        <end position="250"/>
    </location>
</feature>
<proteinExistence type="inferred from homology"/>
<protein>
    <recommendedName>
        <fullName evidence="9">Transport permease protein</fullName>
    </recommendedName>
</protein>
<dbReference type="InterPro" id="IPR013525">
    <property type="entry name" value="ABC2_TM"/>
</dbReference>
<comment type="similarity">
    <text evidence="2 9">Belongs to the ABC-2 integral membrane protein family.</text>
</comment>
<keyword evidence="4 9" id="KW-1003">Cell membrane</keyword>
<evidence type="ECO:0000259" key="10">
    <source>
        <dbReference type="PROSITE" id="PS51012"/>
    </source>
</evidence>
<feature type="transmembrane region" description="Helical" evidence="9">
    <location>
        <begin position="141"/>
        <end position="165"/>
    </location>
</feature>
<evidence type="ECO:0000256" key="3">
    <source>
        <dbReference type="ARBA" id="ARBA00022448"/>
    </source>
</evidence>
<gene>
    <name evidence="11" type="ORF">A6769_27745</name>
</gene>
<comment type="caution">
    <text evidence="9">Lacks conserved residue(s) required for the propagation of feature annotation.</text>
</comment>
<comment type="caution">
    <text evidence="11">The sequence shown here is derived from an EMBL/GenBank/DDBJ whole genome shotgun (WGS) entry which is preliminary data.</text>
</comment>